<protein>
    <submittedName>
        <fullName evidence="2">Type II secretion system protein</fullName>
    </submittedName>
</protein>
<keyword evidence="1" id="KW-1133">Transmembrane helix</keyword>
<accession>A0A7T5RK84</accession>
<evidence type="ECO:0000313" key="2">
    <source>
        <dbReference type="EMBL" id="QQG45683.1"/>
    </source>
</evidence>
<dbReference type="Proteomes" id="UP000595618">
    <property type="component" value="Chromosome"/>
</dbReference>
<organism evidence="2 3">
    <name type="scientific">Candidatus Sungiibacteriota bacterium</name>
    <dbReference type="NCBI Taxonomy" id="2750080"/>
    <lineage>
        <taxon>Bacteria</taxon>
        <taxon>Candidatus Sungiibacteriota</taxon>
    </lineage>
</organism>
<feature type="transmembrane region" description="Helical" evidence="1">
    <location>
        <begin position="12"/>
        <end position="32"/>
    </location>
</feature>
<dbReference type="AlphaFoldDB" id="A0A7T5RK84"/>
<dbReference type="InterPro" id="IPR045584">
    <property type="entry name" value="Pilin-like"/>
</dbReference>
<keyword evidence="1" id="KW-0472">Membrane</keyword>
<keyword evidence="1" id="KW-0812">Transmembrane</keyword>
<dbReference type="SUPFAM" id="SSF54523">
    <property type="entry name" value="Pili subunits"/>
    <property type="match status" value="1"/>
</dbReference>
<gene>
    <name evidence="2" type="ORF">HYW89_02060</name>
</gene>
<dbReference type="EMBL" id="CP066690">
    <property type="protein sequence ID" value="QQG45683.1"/>
    <property type="molecule type" value="Genomic_DNA"/>
</dbReference>
<evidence type="ECO:0000256" key="1">
    <source>
        <dbReference type="SAM" id="Phobius"/>
    </source>
</evidence>
<sequence length="181" mass="19139">MKNGFTMVEAVVMLAIVIAISAVVLFSFTGFNEGAALNRSSRELALAIRRAQNMSLAVTQIQTSAGPRIPPAVGLKLSTLAPATYFTFADLLHDNKYASADDAKIGSDATFERGIKLDSLKDKDGVARATVHIIFAAPEATVFLGDENGVSVGDKLDITLKTPAGQTRTVVVRTSGQVSVR</sequence>
<name>A0A7T5RK84_9BACT</name>
<evidence type="ECO:0000313" key="3">
    <source>
        <dbReference type="Proteomes" id="UP000595618"/>
    </source>
</evidence>
<proteinExistence type="predicted"/>
<reference evidence="2 3" key="1">
    <citation type="submission" date="2020-07" db="EMBL/GenBank/DDBJ databases">
        <title>Huge and variable diversity of episymbiotic CPR bacteria and DPANN archaea in groundwater ecosystems.</title>
        <authorList>
            <person name="He C.Y."/>
            <person name="Keren R."/>
            <person name="Whittaker M."/>
            <person name="Farag I.F."/>
            <person name="Doudna J."/>
            <person name="Cate J.H.D."/>
            <person name="Banfield J.F."/>
        </authorList>
    </citation>
    <scope>NUCLEOTIDE SEQUENCE [LARGE SCALE GENOMIC DNA]</scope>
    <source>
        <strain evidence="2">NC_groundwater_541_Ag_S-0.1um_46_50</strain>
    </source>
</reference>